<dbReference type="Pfam" id="PF12660">
    <property type="entry name" value="zf-TFIIIC"/>
    <property type="match status" value="1"/>
</dbReference>
<feature type="domain" description="Transcription factor IIIC putative zinc-finger" evidence="6">
    <location>
        <begin position="881"/>
        <end position="1033"/>
    </location>
</feature>
<dbReference type="HOGENOM" id="CLU_011098_0_0_1"/>
<dbReference type="AlphaFoldDB" id="K2S8J2"/>
<evidence type="ECO:0000313" key="8">
    <source>
        <dbReference type="Proteomes" id="UP000007129"/>
    </source>
</evidence>
<dbReference type="PROSITE" id="PS00061">
    <property type="entry name" value="ADH_SHORT"/>
    <property type="match status" value="1"/>
</dbReference>
<dbReference type="PANTHER" id="PTHR48107:SF7">
    <property type="entry name" value="RE15974P"/>
    <property type="match status" value="1"/>
</dbReference>
<evidence type="ECO:0000259" key="6">
    <source>
        <dbReference type="Pfam" id="PF12660"/>
    </source>
</evidence>
<gene>
    <name evidence="7" type="ORF">MPH_01475</name>
</gene>
<dbReference type="InterPro" id="IPR036291">
    <property type="entry name" value="NAD(P)-bd_dom_sf"/>
</dbReference>
<accession>K2S8J2</accession>
<dbReference type="GO" id="GO:0016614">
    <property type="term" value="F:oxidoreductase activity, acting on CH-OH group of donors"/>
    <property type="evidence" value="ECO:0007669"/>
    <property type="project" value="UniProtKB-ARBA"/>
</dbReference>
<dbReference type="VEuPathDB" id="FungiDB:MPH_01475"/>
<dbReference type="InterPro" id="IPR020904">
    <property type="entry name" value="Sc_DH/Rdtase_CS"/>
</dbReference>
<dbReference type="Gene3D" id="3.40.50.720">
    <property type="entry name" value="NAD(P)-binding Rossmann-like Domain"/>
    <property type="match status" value="1"/>
</dbReference>
<dbReference type="InterPro" id="IPR002347">
    <property type="entry name" value="SDR_fam"/>
</dbReference>
<protein>
    <submittedName>
        <fullName evidence="7">Short-chain dehydrogenase/reductase SDR</fullName>
    </submittedName>
</protein>
<keyword evidence="3" id="KW-0560">Oxidoreductase</keyword>
<dbReference type="Pfam" id="PF00106">
    <property type="entry name" value="adh_short"/>
    <property type="match status" value="1"/>
</dbReference>
<comment type="similarity">
    <text evidence="1">Belongs to the short-chain dehydrogenases/reductases (SDR) family.</text>
</comment>
<dbReference type="InterPro" id="IPR024761">
    <property type="entry name" value="TFIIIC_delta_N"/>
</dbReference>
<proteinExistence type="inferred from homology"/>
<keyword evidence="2" id="KW-0521">NADP</keyword>
<dbReference type="PRINTS" id="PR00081">
    <property type="entry name" value="GDHRDH"/>
</dbReference>
<dbReference type="Pfam" id="PF12657">
    <property type="entry name" value="TFIIIC_delta"/>
    <property type="match status" value="1"/>
</dbReference>
<evidence type="ECO:0000256" key="3">
    <source>
        <dbReference type="ARBA" id="ARBA00023002"/>
    </source>
</evidence>
<dbReference type="eggNOG" id="KOG0725">
    <property type="taxonomic scope" value="Eukaryota"/>
</dbReference>
<dbReference type="EMBL" id="AHHD01000055">
    <property type="protein sequence ID" value="EKG21212.1"/>
    <property type="molecule type" value="Genomic_DNA"/>
</dbReference>
<evidence type="ECO:0000256" key="1">
    <source>
        <dbReference type="ARBA" id="ARBA00006484"/>
    </source>
</evidence>
<organism evidence="7 8">
    <name type="scientific">Macrophomina phaseolina (strain MS6)</name>
    <name type="common">Charcoal rot fungus</name>
    <dbReference type="NCBI Taxonomy" id="1126212"/>
    <lineage>
        <taxon>Eukaryota</taxon>
        <taxon>Fungi</taxon>
        <taxon>Dikarya</taxon>
        <taxon>Ascomycota</taxon>
        <taxon>Pezizomycotina</taxon>
        <taxon>Dothideomycetes</taxon>
        <taxon>Dothideomycetes incertae sedis</taxon>
        <taxon>Botryosphaeriales</taxon>
        <taxon>Botryosphaeriaceae</taxon>
        <taxon>Macrophomina</taxon>
    </lineage>
</organism>
<dbReference type="OrthoDB" id="6021743at2759"/>
<dbReference type="STRING" id="1126212.K2S8J2"/>
<dbReference type="SUPFAM" id="SSF51735">
    <property type="entry name" value="NAD(P)-binding Rossmann-fold domains"/>
    <property type="match status" value="1"/>
</dbReference>
<dbReference type="PRINTS" id="PR00080">
    <property type="entry name" value="SDRFAMILY"/>
</dbReference>
<dbReference type="CDD" id="cd05233">
    <property type="entry name" value="SDR_c"/>
    <property type="match status" value="1"/>
</dbReference>
<name>K2S8J2_MACPH</name>
<evidence type="ECO:0000256" key="4">
    <source>
        <dbReference type="SAM" id="MobiDB-lite"/>
    </source>
</evidence>
<evidence type="ECO:0000259" key="5">
    <source>
        <dbReference type="Pfam" id="PF12657"/>
    </source>
</evidence>
<evidence type="ECO:0000313" key="7">
    <source>
        <dbReference type="EMBL" id="EKG21212.1"/>
    </source>
</evidence>
<sequence length="1035" mass="113998">MRADSTITVINYPDPSLEEEARTLQFALSSPCTAICADVSTPTGVKHLVEQALADLNVSTIDILVNNAARIVLKPFDQFTLDDYHAMFDLNIRGYFLLTQAALPYFPKKNADGTGGGGRIVNLCSGAARMPGVNQSLYAATKGAIESFSKGLAVELPPKYGCTVNCVSPGIVETPGMRASMTPEEWQFIKPQIEFMTPVGARAGATEEIAWAVAFLCEERSSMEAPFASISEGGYGTSEVELMPVLRLDSDDIDTGLGGTQQWINVHIRTNLFTPSEVLPVDPLPSRANSIGEEISTSEVAAVDWSPPGLAKHSRCALAVLATNLSLSIWASDSDPKITRSWRRVLILNHELERYCQSLYGEEEIRADLDWETRRRLRRRVRSFAWSPQLRPEQSPKQSIQDACFPVNGSFIAVANDYNDVVILRVDSPFSFFSPAASKWSARAVAHFSLEPKLDLHSNPRPFTLDETLRDQRYISNLAWSPWATDKNGVPEALLAYTTNDSIHLRRIRSLPYSSEMFSELVDVFSDTSVSSRNAHFLRWMPRACDNVYYLMAFSQAGAFCYEVPVKDPARTTVSSHDLDKRWDMVIGCAFNGFAKENAEVQFTSQIIAPIAKTSELKMPIEPIEEPQTPLFQQSIRESEQLFSAENELAGHTLTKAWAMCSSPLGDLVASGVSFHPGDMVEYTIAATSRTHIGIQPFRDTSGAFTLPASGGLCPVEDLSAETLIYCAKTWLEDLPEESRAEHAVRNTILDQYWNALGLSKNSIRTSEIDRYPRVADYGLSLRERTLIVQALRRAVFSDDKDTLKQRYGRLLTLFFDPKGTTQSDDAPAIQKLVTEVLKLPKSCYNDSEVGRKIRTVYASMLPWLTDAKVDTTGDEAMEASADIHVEGCEICDDSIGFESFAWARCGQGHEFVRCSLTFLAIQAPGISKLCGICGKRYLNEEYLRKTDRMIVESGETPSPGERGQQDVVMQGADSGEEAILTSTETDGTGEGNAKQGGEVAEGAEADGGRLPITLTRILFGACDVCIYCGGKFVG</sequence>
<feature type="region of interest" description="Disordered" evidence="4">
    <location>
        <begin position="983"/>
        <end position="1003"/>
    </location>
</feature>
<dbReference type="InterPro" id="IPR024764">
    <property type="entry name" value="TFIIIC_Znf"/>
</dbReference>
<evidence type="ECO:0000256" key="2">
    <source>
        <dbReference type="ARBA" id="ARBA00022857"/>
    </source>
</evidence>
<dbReference type="Proteomes" id="UP000007129">
    <property type="component" value="Unassembled WGS sequence"/>
</dbReference>
<feature type="domain" description="Transcription factor IIIC 90kDa subunit N-terminal" evidence="5">
    <location>
        <begin position="259"/>
        <end position="696"/>
    </location>
</feature>
<dbReference type="PANTHER" id="PTHR48107">
    <property type="entry name" value="NADPH-DEPENDENT ALDEHYDE REDUCTASE-LIKE PROTEIN, CHLOROPLASTIC-RELATED"/>
    <property type="match status" value="1"/>
</dbReference>
<comment type="caution">
    <text evidence="7">The sequence shown here is derived from an EMBL/GenBank/DDBJ whole genome shotgun (WGS) entry which is preliminary data.</text>
</comment>
<dbReference type="InParanoid" id="K2S8J2"/>
<reference evidence="7 8" key="1">
    <citation type="journal article" date="2012" name="BMC Genomics">
        <title>Tools to kill: Genome of one of the most destructive plant pathogenic fungi Macrophomina phaseolina.</title>
        <authorList>
            <person name="Islam M.S."/>
            <person name="Haque M.S."/>
            <person name="Islam M.M."/>
            <person name="Emdad E.M."/>
            <person name="Halim A."/>
            <person name="Hossen Q.M.M."/>
            <person name="Hossain M.Z."/>
            <person name="Ahmed B."/>
            <person name="Rahim S."/>
            <person name="Rahman M.S."/>
            <person name="Alam M.M."/>
            <person name="Hou S."/>
            <person name="Wan X."/>
            <person name="Saito J.A."/>
            <person name="Alam M."/>
        </authorList>
    </citation>
    <scope>NUCLEOTIDE SEQUENCE [LARGE SCALE GENOMIC DNA]</scope>
    <source>
        <strain evidence="7 8">MS6</strain>
    </source>
</reference>